<dbReference type="AlphaFoldDB" id="A0A9P3G8N4"/>
<evidence type="ECO:0000313" key="4">
    <source>
        <dbReference type="Proteomes" id="UP000703269"/>
    </source>
</evidence>
<name>A0A9P3G8N4_9APHY</name>
<dbReference type="CDD" id="cd00882">
    <property type="entry name" value="Ras_like_GTPase"/>
    <property type="match status" value="1"/>
</dbReference>
<dbReference type="EMBL" id="BPQB01000014">
    <property type="protein sequence ID" value="GJE89849.1"/>
    <property type="molecule type" value="Genomic_DNA"/>
</dbReference>
<feature type="domain" description="G" evidence="2">
    <location>
        <begin position="8"/>
        <end position="86"/>
    </location>
</feature>
<organism evidence="3 4">
    <name type="scientific">Phanerochaete sordida</name>
    <dbReference type="NCBI Taxonomy" id="48140"/>
    <lineage>
        <taxon>Eukaryota</taxon>
        <taxon>Fungi</taxon>
        <taxon>Dikarya</taxon>
        <taxon>Basidiomycota</taxon>
        <taxon>Agaricomycotina</taxon>
        <taxon>Agaricomycetes</taxon>
        <taxon>Polyporales</taxon>
        <taxon>Phanerochaetaceae</taxon>
        <taxon>Phanerochaete</taxon>
    </lineage>
</organism>
<reference evidence="3 4" key="1">
    <citation type="submission" date="2021-08" db="EMBL/GenBank/DDBJ databases">
        <title>Draft Genome Sequence of Phanerochaete sordida strain YK-624.</title>
        <authorList>
            <person name="Mori T."/>
            <person name="Dohra H."/>
            <person name="Suzuki T."/>
            <person name="Kawagishi H."/>
            <person name="Hirai H."/>
        </authorList>
    </citation>
    <scope>NUCLEOTIDE SEQUENCE [LARGE SCALE GENOMIC DNA]</scope>
    <source>
        <strain evidence="3 4">YK-624</strain>
    </source>
</reference>
<dbReference type="OrthoDB" id="8954335at2759"/>
<evidence type="ECO:0000313" key="3">
    <source>
        <dbReference type="EMBL" id="GJE89849.1"/>
    </source>
</evidence>
<dbReference type="InterPro" id="IPR027417">
    <property type="entry name" value="P-loop_NTPase"/>
</dbReference>
<evidence type="ECO:0000256" key="1">
    <source>
        <dbReference type="SAM" id="Coils"/>
    </source>
</evidence>
<dbReference type="GO" id="GO:0005525">
    <property type="term" value="F:GTP binding"/>
    <property type="evidence" value="ECO:0007669"/>
    <property type="project" value="InterPro"/>
</dbReference>
<accession>A0A9P3G8N4</accession>
<keyword evidence="1" id="KW-0175">Coiled coil</keyword>
<keyword evidence="3" id="KW-0378">Hydrolase</keyword>
<dbReference type="Pfam" id="PF01926">
    <property type="entry name" value="MMR_HSR1"/>
    <property type="match status" value="1"/>
</dbReference>
<dbReference type="InterPro" id="IPR006073">
    <property type="entry name" value="GTP-bd"/>
</dbReference>
<evidence type="ECO:0000259" key="2">
    <source>
        <dbReference type="Pfam" id="PF01926"/>
    </source>
</evidence>
<feature type="coiled-coil region" evidence="1">
    <location>
        <begin position="217"/>
        <end position="273"/>
    </location>
</feature>
<protein>
    <submittedName>
        <fullName evidence="3">P-loop containing nucleoside triphosphate hydrolase protein</fullName>
    </submittedName>
</protein>
<keyword evidence="4" id="KW-1185">Reference proteome</keyword>
<dbReference type="Gene3D" id="3.40.50.300">
    <property type="entry name" value="P-loop containing nucleotide triphosphate hydrolases"/>
    <property type="match status" value="1"/>
</dbReference>
<dbReference type="SUPFAM" id="SSF52540">
    <property type="entry name" value="P-loop containing nucleoside triphosphate hydrolases"/>
    <property type="match status" value="1"/>
</dbReference>
<sequence length="400" mass="44616">MAKRNSVTIAVMGATGAGKSTFINAASKSKLVVGHGLESCTSEVEAAPPFMLGTTSVTLIDTPGFDDTVKTETEILRLICDFLSITYMEKHTLHGVIFLQRVADTRIGGIARRNLRLFQKICGDDALKNVVIATTMWTKVDHALAEAREREMAESPLFFKHALSKGARMVRHGNTAESALQVIREIIGFSPIPLQIQREMVDEQKALADTLAGQDLKADLERQAAEHKAELEDLNRNIRKHIAENQKQNEEKISELKADLEEIQDKLAKVEVEACSLRAESETSRLEHENKIRHMADSMSAKEEKLQTLQKTVRMLEGTHTAHLERLATATGMQKQFRALGAHRSSASSGWNSFCKAPAGHVAPTTKNMHTPKCMSANNEELRARERSRHYPHPLRQHYN</sequence>
<dbReference type="GO" id="GO:0016787">
    <property type="term" value="F:hydrolase activity"/>
    <property type="evidence" value="ECO:0007669"/>
    <property type="project" value="UniProtKB-KW"/>
</dbReference>
<comment type="caution">
    <text evidence="3">The sequence shown here is derived from an EMBL/GenBank/DDBJ whole genome shotgun (WGS) entry which is preliminary data.</text>
</comment>
<proteinExistence type="predicted"/>
<dbReference type="Proteomes" id="UP000703269">
    <property type="component" value="Unassembled WGS sequence"/>
</dbReference>
<gene>
    <name evidence="3" type="ORF">PsYK624_059590</name>
</gene>